<dbReference type="EC" id="3.4.21.105" evidence="10"/>
<feature type="transmembrane region" description="Helical" evidence="7">
    <location>
        <begin position="280"/>
        <end position="298"/>
    </location>
</feature>
<comment type="subcellular location">
    <subcellularLocation>
        <location evidence="1">Membrane</location>
        <topology evidence="1">Multi-pass membrane protein</topology>
    </subcellularLocation>
</comment>
<evidence type="ECO:0000256" key="2">
    <source>
        <dbReference type="ARBA" id="ARBA00009045"/>
    </source>
</evidence>
<organism evidence="10 12">
    <name type="scientific">Clostridium cochlearium</name>
    <dbReference type="NCBI Taxonomy" id="1494"/>
    <lineage>
        <taxon>Bacteria</taxon>
        <taxon>Bacillati</taxon>
        <taxon>Bacillota</taxon>
        <taxon>Clostridia</taxon>
        <taxon>Eubacteriales</taxon>
        <taxon>Clostridiaceae</taxon>
        <taxon>Clostridium</taxon>
    </lineage>
</organism>
<dbReference type="GO" id="GO:0004252">
    <property type="term" value="F:serine-type endopeptidase activity"/>
    <property type="evidence" value="ECO:0007669"/>
    <property type="project" value="InterPro"/>
</dbReference>
<dbReference type="EMBL" id="UAWC01000006">
    <property type="protein sequence ID" value="SQB34098.1"/>
    <property type="molecule type" value="Genomic_DNA"/>
</dbReference>
<name>A0A239ZCW3_CLOCO</name>
<dbReference type="InterPro" id="IPR022764">
    <property type="entry name" value="Peptidase_S54_rhomboid_dom"/>
</dbReference>
<evidence type="ECO:0000256" key="7">
    <source>
        <dbReference type="SAM" id="Phobius"/>
    </source>
</evidence>
<dbReference type="Proteomes" id="UP000250223">
    <property type="component" value="Unassembled WGS sequence"/>
</dbReference>
<dbReference type="Proteomes" id="UP000198811">
    <property type="component" value="Unassembled WGS sequence"/>
</dbReference>
<feature type="transmembrane region" description="Helical" evidence="7">
    <location>
        <begin position="332"/>
        <end position="349"/>
    </location>
</feature>
<evidence type="ECO:0000256" key="6">
    <source>
        <dbReference type="ARBA" id="ARBA00023136"/>
    </source>
</evidence>
<dbReference type="PANTHER" id="PTHR43731:SF14">
    <property type="entry name" value="PRESENILIN-ASSOCIATED RHOMBOID-LIKE PROTEIN, MITOCHONDRIAL"/>
    <property type="match status" value="1"/>
</dbReference>
<dbReference type="InterPro" id="IPR035952">
    <property type="entry name" value="Rhomboid-like_sf"/>
</dbReference>
<feature type="domain" description="Peptidase S54 rhomboid" evidence="8">
    <location>
        <begin position="214"/>
        <end position="350"/>
    </location>
</feature>
<dbReference type="InterPro" id="IPR050925">
    <property type="entry name" value="Rhomboid_protease_S54"/>
</dbReference>
<dbReference type="Pfam" id="PF01694">
    <property type="entry name" value="Rhomboid"/>
    <property type="match status" value="1"/>
</dbReference>
<feature type="transmembrane region" description="Helical" evidence="7">
    <location>
        <begin position="170"/>
        <end position="194"/>
    </location>
</feature>
<evidence type="ECO:0000256" key="1">
    <source>
        <dbReference type="ARBA" id="ARBA00004141"/>
    </source>
</evidence>
<evidence type="ECO:0000313" key="10">
    <source>
        <dbReference type="EMBL" id="SQB34098.1"/>
    </source>
</evidence>
<evidence type="ECO:0000256" key="4">
    <source>
        <dbReference type="ARBA" id="ARBA00022801"/>
    </source>
</evidence>
<keyword evidence="6 7" id="KW-0472">Membrane</keyword>
<dbReference type="AlphaFoldDB" id="A0A239ZCW3"/>
<keyword evidence="3 7" id="KW-0812">Transmembrane</keyword>
<evidence type="ECO:0000313" key="11">
    <source>
        <dbReference type="Proteomes" id="UP000198811"/>
    </source>
</evidence>
<feature type="transmembrane region" description="Helical" evidence="7">
    <location>
        <begin position="308"/>
        <end position="326"/>
    </location>
</feature>
<dbReference type="Gene3D" id="1.20.1540.10">
    <property type="entry name" value="Rhomboid-like"/>
    <property type="match status" value="1"/>
</dbReference>
<reference evidence="10 12" key="2">
    <citation type="submission" date="2018-06" db="EMBL/GenBank/DDBJ databases">
        <authorList>
            <consortium name="Pathogen Informatics"/>
            <person name="Doyle S."/>
        </authorList>
    </citation>
    <scope>NUCLEOTIDE SEQUENCE [LARGE SCALE GENOMIC DNA]</scope>
    <source>
        <strain evidence="10 12">NCTC13028</strain>
    </source>
</reference>
<dbReference type="EMBL" id="FNGL01000021">
    <property type="protein sequence ID" value="SDL34619.1"/>
    <property type="molecule type" value="Genomic_DNA"/>
</dbReference>
<proteinExistence type="inferred from homology"/>
<keyword evidence="11" id="KW-1185">Reference proteome</keyword>
<dbReference type="GeneID" id="70576373"/>
<protein>
    <submittedName>
        <fullName evidence="10">Rhomboid family membrane protein</fullName>
        <ecNumber evidence="10">3.4.21.105</ecNumber>
    </submittedName>
    <submittedName>
        <fullName evidence="9">Rhomboid family peptidase. Serine peptidase. MEROPS family S54</fullName>
    </submittedName>
</protein>
<accession>A0A239ZCW3</accession>
<keyword evidence="4 10" id="KW-0378">Hydrolase</keyword>
<dbReference type="STRING" id="1494.SAMN05216497_12120"/>
<evidence type="ECO:0000256" key="3">
    <source>
        <dbReference type="ARBA" id="ARBA00022692"/>
    </source>
</evidence>
<sequence length="352" mass="39887">MKINSTDERYAFQEAINFIIENSVKALRYSLFELNNINNENIISPWVLVKSGENINEVIIFCDENYNSFNDYWTKLNIVENLQNKFSSISLYNINLIKIKFLDHSFQDQFSNTDNYSEENCILINLNEKKIIQYSSGLEDLVEIITFYMNNNYINENKSNKIKKFSKENIVTFTLIVINIIMYLITALLSGNLIDSNVNVLIFLGAKVNPLIDRGQYYRLLTCIFLHGGLIHLALNMYALSALGPLVEKIYGKSKYLIIYFVSGICSSLLSYFMSPHISIGASGAIFGLLGACLMIALKYKQRIGKEFLNNIISVIFVNLIIGFSVANVDNFGHIGGLIGGILVSVFTLKKI</sequence>
<comment type="similarity">
    <text evidence="2">Belongs to the peptidase S54 family.</text>
</comment>
<dbReference type="PANTHER" id="PTHR43731">
    <property type="entry name" value="RHOMBOID PROTEASE"/>
    <property type="match status" value="1"/>
</dbReference>
<evidence type="ECO:0000313" key="12">
    <source>
        <dbReference type="Proteomes" id="UP000250223"/>
    </source>
</evidence>
<evidence type="ECO:0000256" key="5">
    <source>
        <dbReference type="ARBA" id="ARBA00022989"/>
    </source>
</evidence>
<feature type="transmembrane region" description="Helical" evidence="7">
    <location>
        <begin position="217"/>
        <end position="235"/>
    </location>
</feature>
<gene>
    <name evidence="10" type="primary">gluP</name>
    <name evidence="10" type="ORF">NCTC13028_00992</name>
    <name evidence="9" type="ORF">SAMN05216497_12120</name>
</gene>
<dbReference type="SUPFAM" id="SSF144091">
    <property type="entry name" value="Rhomboid-like"/>
    <property type="match status" value="1"/>
</dbReference>
<reference evidence="9 11" key="1">
    <citation type="submission" date="2016-10" db="EMBL/GenBank/DDBJ databases">
        <authorList>
            <person name="Varghese N."/>
            <person name="Submissions S."/>
        </authorList>
    </citation>
    <scope>NUCLEOTIDE SEQUENCE [LARGE SCALE GENOMIC DNA]</scope>
    <source>
        <strain evidence="9 11">NLAE-zl-C224</strain>
    </source>
</reference>
<feature type="transmembrane region" description="Helical" evidence="7">
    <location>
        <begin position="256"/>
        <end position="274"/>
    </location>
</feature>
<dbReference type="GO" id="GO:0016020">
    <property type="term" value="C:membrane"/>
    <property type="evidence" value="ECO:0007669"/>
    <property type="project" value="UniProtKB-SubCell"/>
</dbReference>
<keyword evidence="5 7" id="KW-1133">Transmembrane helix</keyword>
<dbReference type="RefSeq" id="WP_169712337.1">
    <property type="nucleotide sequence ID" value="NZ_CP173238.1"/>
</dbReference>
<evidence type="ECO:0000259" key="8">
    <source>
        <dbReference type="Pfam" id="PF01694"/>
    </source>
</evidence>
<evidence type="ECO:0000313" key="9">
    <source>
        <dbReference type="EMBL" id="SDL34619.1"/>
    </source>
</evidence>